<organism evidence="2">
    <name type="scientific">Longilinea arvoryzae</name>
    <dbReference type="NCBI Taxonomy" id="360412"/>
    <lineage>
        <taxon>Bacteria</taxon>
        <taxon>Bacillati</taxon>
        <taxon>Chloroflexota</taxon>
        <taxon>Anaerolineae</taxon>
        <taxon>Anaerolineales</taxon>
        <taxon>Anaerolineaceae</taxon>
        <taxon>Longilinea</taxon>
    </lineage>
</organism>
<proteinExistence type="predicted"/>
<dbReference type="InterPro" id="IPR021414">
    <property type="entry name" value="DUF3054"/>
</dbReference>
<dbReference type="RefSeq" id="WP_075074680.1">
    <property type="nucleotide sequence ID" value="NZ_DF967972.1"/>
</dbReference>
<keyword evidence="1" id="KW-0812">Transmembrane</keyword>
<dbReference type="STRING" id="360412.LARV_03291"/>
<feature type="transmembrane region" description="Helical" evidence="1">
    <location>
        <begin position="7"/>
        <end position="28"/>
    </location>
</feature>
<evidence type="ECO:0008006" key="4">
    <source>
        <dbReference type="Google" id="ProtNLM"/>
    </source>
</evidence>
<evidence type="ECO:0000313" key="3">
    <source>
        <dbReference type="Proteomes" id="UP000055060"/>
    </source>
</evidence>
<evidence type="ECO:0000256" key="1">
    <source>
        <dbReference type="SAM" id="Phobius"/>
    </source>
</evidence>
<feature type="transmembrane region" description="Helical" evidence="1">
    <location>
        <begin position="99"/>
        <end position="121"/>
    </location>
</feature>
<feature type="transmembrane region" description="Helical" evidence="1">
    <location>
        <begin position="72"/>
        <end position="93"/>
    </location>
</feature>
<gene>
    <name evidence="2" type="ORF">LARV_03291</name>
</gene>
<keyword evidence="1" id="KW-1133">Transmembrane helix</keyword>
<evidence type="ECO:0000313" key="2">
    <source>
        <dbReference type="EMBL" id="GAP15502.1"/>
    </source>
</evidence>
<dbReference type="EMBL" id="DF967972">
    <property type="protein sequence ID" value="GAP15502.1"/>
    <property type="molecule type" value="Genomic_DNA"/>
</dbReference>
<dbReference type="Pfam" id="PF11255">
    <property type="entry name" value="DUF3054"/>
    <property type="match status" value="1"/>
</dbReference>
<sequence>MRSLKKSTLIGLVIGDGLVVLAITLFGFESHNQSLTGLRWMSTFLPVVLAWGLIAPWFGLYQPQVVNRPWQVWRILPTLILATPLAVFLRSLWLGRPIIWVFALVLGGILMLAFFIWRLIWAFASGRQG</sequence>
<feature type="transmembrane region" description="Helical" evidence="1">
    <location>
        <begin position="40"/>
        <end position="60"/>
    </location>
</feature>
<dbReference type="AlphaFoldDB" id="A0A0S7BCT0"/>
<accession>A0A0S7BCT0</accession>
<dbReference type="OrthoDB" id="160335at2"/>
<reference evidence="2" key="1">
    <citation type="submission" date="2015-07" db="EMBL/GenBank/DDBJ databases">
        <title>Draft Genome Sequences of Anaerolinea thermolimosa IMO-1, Bellilinea caldifistulae GOMI-1, Leptolinea tardivitalis YMTK-2, Levilinea saccharolytica KIBI-1,Longilinea arvoryzae KOME-1, Previously Described as Members of the Anaerolineaceae (Chloroflexi).</title>
        <authorList>
            <person name="Sekiguchi Y."/>
            <person name="Ohashi A."/>
            <person name="Matsuura N."/>
            <person name="Tourlousse M.D."/>
        </authorList>
    </citation>
    <scope>NUCLEOTIDE SEQUENCE [LARGE SCALE GENOMIC DNA]</scope>
    <source>
        <strain evidence="2">KOME-1</strain>
    </source>
</reference>
<dbReference type="Proteomes" id="UP000055060">
    <property type="component" value="Unassembled WGS sequence"/>
</dbReference>
<name>A0A0S7BCT0_9CHLR</name>
<keyword evidence="1" id="KW-0472">Membrane</keyword>
<protein>
    <recommendedName>
        <fullName evidence="4">DUF3054 domain-containing protein</fullName>
    </recommendedName>
</protein>
<keyword evidence="3" id="KW-1185">Reference proteome</keyword>